<evidence type="ECO:0000313" key="2">
    <source>
        <dbReference type="Proteomes" id="UP000005870"/>
    </source>
</evidence>
<dbReference type="KEGG" id="psd:DSC_07170"/>
<dbReference type="eggNOG" id="COG4849">
    <property type="taxonomic scope" value="Bacteria"/>
</dbReference>
<keyword evidence="2" id="KW-1185">Reference proteome</keyword>
<name>G7UT20_PSEUP</name>
<sequence length="139" mass="14855">MLDLMPTDASVLGFSNNWYGEAIATAQEIALRNGLKIRLVSAPAFVATKLEAFLSRGKGDFLSSHDLEDVLNVVDGRPELSQELAAASLGLRQAVAAIISGLLVNPDFTNCLPGLVADAERAGVVLERLHRMAPANERE</sequence>
<protein>
    <submittedName>
        <fullName evidence="1">Uncharacterized protein</fullName>
    </submittedName>
</protein>
<evidence type="ECO:0000313" key="1">
    <source>
        <dbReference type="EMBL" id="AER56085.1"/>
    </source>
</evidence>
<dbReference type="HOGENOM" id="CLU_103758_1_0_6"/>
<accession>G7UT20</accession>
<organism evidence="1 2">
    <name type="scientific">Pseudoxanthomonas spadix (strain BD-a59)</name>
    <dbReference type="NCBI Taxonomy" id="1045855"/>
    <lineage>
        <taxon>Bacteria</taxon>
        <taxon>Pseudomonadati</taxon>
        <taxon>Pseudomonadota</taxon>
        <taxon>Gammaproteobacteria</taxon>
        <taxon>Lysobacterales</taxon>
        <taxon>Lysobacteraceae</taxon>
        <taxon>Pseudoxanthomonas</taxon>
    </lineage>
</organism>
<dbReference type="AlphaFoldDB" id="G7UT20"/>
<dbReference type="EMBL" id="CP003093">
    <property type="protein sequence ID" value="AER56085.1"/>
    <property type="molecule type" value="Genomic_DNA"/>
</dbReference>
<proteinExistence type="predicted"/>
<dbReference type="STRING" id="1045855.DSC_07170"/>
<dbReference type="Proteomes" id="UP000005870">
    <property type="component" value="Chromosome"/>
</dbReference>
<reference evidence="1 2" key="1">
    <citation type="journal article" date="2012" name="J. Bacteriol.">
        <title>Complete Genome Sequence of the BTEX-Degrading Bacterium Pseudoxanthomonas spadix BD-a59.</title>
        <authorList>
            <person name="Lee S.H."/>
            <person name="Jin H.M."/>
            <person name="Lee H.J."/>
            <person name="Kim J.M."/>
            <person name="Jeon C.O."/>
        </authorList>
    </citation>
    <scope>NUCLEOTIDE SEQUENCE [LARGE SCALE GENOMIC DNA]</scope>
    <source>
        <strain evidence="1 2">BD-a59</strain>
    </source>
</reference>
<gene>
    <name evidence="1" type="ordered locus">DSC_07170</name>
</gene>